<dbReference type="RefSeq" id="WP_413266558.1">
    <property type="nucleotide sequence ID" value="NZ_JBHFNR010000226.1"/>
</dbReference>
<evidence type="ECO:0000313" key="1">
    <source>
        <dbReference type="EMBL" id="MFB2896940.1"/>
    </source>
</evidence>
<evidence type="ECO:0000313" key="2">
    <source>
        <dbReference type="Proteomes" id="UP001576784"/>
    </source>
</evidence>
<gene>
    <name evidence="1" type="ORF">ACE1CI_28840</name>
</gene>
<keyword evidence="2" id="KW-1185">Reference proteome</keyword>
<protein>
    <submittedName>
        <fullName evidence="1">Uncharacterized protein</fullName>
    </submittedName>
</protein>
<accession>A0ABV4XYY1</accession>
<dbReference type="Proteomes" id="UP001576784">
    <property type="component" value="Unassembled WGS sequence"/>
</dbReference>
<proteinExistence type="predicted"/>
<reference evidence="1 2" key="1">
    <citation type="submission" date="2024-09" db="EMBL/GenBank/DDBJ databases">
        <title>Floridaenema gen nov. (Aerosakkonemataceae, Aerosakkonematales ord. nov., Cyanobacteria) from benthic tropical and subtropical fresh waters, with the description of four new species.</title>
        <authorList>
            <person name="Moretto J.A."/>
            <person name="Berthold D.E."/>
            <person name="Lefler F.W."/>
            <person name="Huang I.-S."/>
            <person name="Laughinghouse H. IV."/>
        </authorList>
    </citation>
    <scope>NUCLEOTIDE SEQUENCE [LARGE SCALE GENOMIC DNA]</scope>
    <source>
        <strain evidence="1 2">BLCC-F50</strain>
    </source>
</reference>
<organism evidence="1 2">
    <name type="scientific">Floridaenema flaviceps BLCC-F50</name>
    <dbReference type="NCBI Taxonomy" id="3153642"/>
    <lineage>
        <taxon>Bacteria</taxon>
        <taxon>Bacillati</taxon>
        <taxon>Cyanobacteriota</taxon>
        <taxon>Cyanophyceae</taxon>
        <taxon>Oscillatoriophycideae</taxon>
        <taxon>Aerosakkonematales</taxon>
        <taxon>Aerosakkonemataceae</taxon>
        <taxon>Floridanema</taxon>
        <taxon>Floridanema flaviceps</taxon>
    </lineage>
</organism>
<sequence>MLRMLILRYDSSTDLDAIAQDAGYLKSMPKRLWAESAYSL</sequence>
<dbReference type="EMBL" id="JBHFNR010000226">
    <property type="protein sequence ID" value="MFB2896940.1"/>
    <property type="molecule type" value="Genomic_DNA"/>
</dbReference>
<comment type="caution">
    <text evidence="1">The sequence shown here is derived from an EMBL/GenBank/DDBJ whole genome shotgun (WGS) entry which is preliminary data.</text>
</comment>
<name>A0ABV4XYY1_9CYAN</name>